<comment type="caution">
    <text evidence="1">The sequence shown here is derived from an EMBL/GenBank/DDBJ whole genome shotgun (WGS) entry which is preliminary data.</text>
</comment>
<dbReference type="RefSeq" id="WP_037977004.1">
    <property type="nucleotide sequence ID" value="NZ_JMKI01000037.1"/>
</dbReference>
<reference evidence="1 2" key="1">
    <citation type="submission" date="2014-04" db="EMBL/GenBank/DDBJ databases">
        <title>Draft Genome Sequence of Synergistes jonesii.</title>
        <authorList>
            <person name="Coil D.A."/>
            <person name="Eisen J.A."/>
            <person name="Holland-Moritz H.E."/>
        </authorList>
    </citation>
    <scope>NUCLEOTIDE SEQUENCE [LARGE SCALE GENOMIC DNA]</scope>
    <source>
        <strain evidence="1 2">78-1</strain>
    </source>
</reference>
<dbReference type="Proteomes" id="UP000027665">
    <property type="component" value="Unassembled WGS sequence"/>
</dbReference>
<dbReference type="GeneID" id="90984001"/>
<gene>
    <name evidence="1" type="ORF">EH55_06980</name>
</gene>
<dbReference type="AlphaFoldDB" id="A0A073J1X9"/>
<keyword evidence="2" id="KW-1185">Reference proteome</keyword>
<organism evidence="1 2">
    <name type="scientific">Synergistes jonesii</name>
    <dbReference type="NCBI Taxonomy" id="2754"/>
    <lineage>
        <taxon>Bacteria</taxon>
        <taxon>Thermotogati</taxon>
        <taxon>Synergistota</taxon>
        <taxon>Synergistia</taxon>
        <taxon>Synergistales</taxon>
        <taxon>Synergistaceae</taxon>
        <taxon>Synergistes</taxon>
    </lineage>
</organism>
<dbReference type="STRING" id="2754.EH55_06980"/>
<dbReference type="EMBL" id="JMKI01000037">
    <property type="protein sequence ID" value="KEJ91712.1"/>
    <property type="molecule type" value="Genomic_DNA"/>
</dbReference>
<protein>
    <submittedName>
        <fullName evidence="1">Uncharacterized protein</fullName>
    </submittedName>
</protein>
<accession>A0A073J1X9</accession>
<evidence type="ECO:0000313" key="2">
    <source>
        <dbReference type="Proteomes" id="UP000027665"/>
    </source>
</evidence>
<sequence>MTYLEKVMQRIKLDKELLTEELADQLKEKFQLAVAANFCPGDFIIGGPMQMNHTCPKSIHCWICWHQEADDR</sequence>
<name>A0A073J1X9_9BACT</name>
<evidence type="ECO:0000313" key="1">
    <source>
        <dbReference type="EMBL" id="KEJ91712.1"/>
    </source>
</evidence>
<dbReference type="OrthoDB" id="9974286at2"/>
<proteinExistence type="predicted"/>